<feature type="domain" description="CBS" evidence="3">
    <location>
        <begin position="7"/>
        <end position="62"/>
    </location>
</feature>
<sequence>MTLSDIMTREVVTLSEEDSLEDARSCMERGRIRHLPVVRGDKLVGLVTHRDLLAASFSVFAEVSRQEEHRLFSQIPVTELMHDAVTAPPTMPVREAAKLLLENKFGCLPVVDEEGRLLGIVTEADFLKLAVKMLEAIDA</sequence>
<evidence type="ECO:0000256" key="1">
    <source>
        <dbReference type="ARBA" id="ARBA00023122"/>
    </source>
</evidence>
<dbReference type="PROSITE" id="PS51371">
    <property type="entry name" value="CBS"/>
    <property type="match status" value="2"/>
</dbReference>
<dbReference type="SUPFAM" id="SSF54631">
    <property type="entry name" value="CBS-domain pair"/>
    <property type="match status" value="1"/>
</dbReference>
<accession>A0A062XXU3</accession>
<protein>
    <recommendedName>
        <fullName evidence="3">CBS domain-containing protein</fullName>
    </recommendedName>
</protein>
<gene>
    <name evidence="4" type="ORF">EG19_08675</name>
</gene>
<evidence type="ECO:0000259" key="3">
    <source>
        <dbReference type="PROSITE" id="PS51371"/>
    </source>
</evidence>
<keyword evidence="1 2" id="KW-0129">CBS domain</keyword>
<dbReference type="Gene3D" id="3.10.580.10">
    <property type="entry name" value="CBS-domain"/>
    <property type="match status" value="1"/>
</dbReference>
<reference evidence="4 5" key="1">
    <citation type="submission" date="2014-04" db="EMBL/GenBank/DDBJ databases">
        <title>The Genome Sequence of Thermoanaerobaculum aquaticum MP-01, The First Cultivated Group 23 Acidobacterium.</title>
        <authorList>
            <person name="Stamps B.W."/>
            <person name="Losey N.A."/>
            <person name="Lawson P.A."/>
            <person name="Stevenson B.S."/>
        </authorList>
    </citation>
    <scope>NUCLEOTIDE SEQUENCE [LARGE SCALE GENOMIC DNA]</scope>
    <source>
        <strain evidence="4 5">MP-01</strain>
    </source>
</reference>
<dbReference type="PANTHER" id="PTHR43080:SF2">
    <property type="entry name" value="CBS DOMAIN-CONTAINING PROTEIN"/>
    <property type="match status" value="1"/>
</dbReference>
<dbReference type="PANTHER" id="PTHR43080">
    <property type="entry name" value="CBS DOMAIN-CONTAINING PROTEIN CBSX3, MITOCHONDRIAL"/>
    <property type="match status" value="1"/>
</dbReference>
<evidence type="ECO:0000313" key="5">
    <source>
        <dbReference type="Proteomes" id="UP000027284"/>
    </source>
</evidence>
<evidence type="ECO:0000313" key="4">
    <source>
        <dbReference type="EMBL" id="KDA52901.1"/>
    </source>
</evidence>
<dbReference type="STRING" id="1312852.EG19_08675"/>
<dbReference type="Proteomes" id="UP000027284">
    <property type="component" value="Unassembled WGS sequence"/>
</dbReference>
<feature type="domain" description="CBS" evidence="3">
    <location>
        <begin position="80"/>
        <end position="137"/>
    </location>
</feature>
<dbReference type="EMBL" id="JMFG01000038">
    <property type="protein sequence ID" value="KDA52901.1"/>
    <property type="molecule type" value="Genomic_DNA"/>
</dbReference>
<dbReference type="Pfam" id="PF00571">
    <property type="entry name" value="CBS"/>
    <property type="match status" value="2"/>
</dbReference>
<dbReference type="InterPro" id="IPR046342">
    <property type="entry name" value="CBS_dom_sf"/>
</dbReference>
<dbReference type="AlphaFoldDB" id="A0A062XXU3"/>
<keyword evidence="5" id="KW-1185">Reference proteome</keyword>
<dbReference type="SMART" id="SM00116">
    <property type="entry name" value="CBS"/>
    <property type="match status" value="2"/>
</dbReference>
<comment type="caution">
    <text evidence="4">The sequence shown here is derived from an EMBL/GenBank/DDBJ whole genome shotgun (WGS) entry which is preliminary data.</text>
</comment>
<name>A0A062XXU3_9BACT</name>
<proteinExistence type="predicted"/>
<dbReference type="InterPro" id="IPR000644">
    <property type="entry name" value="CBS_dom"/>
</dbReference>
<dbReference type="InterPro" id="IPR051257">
    <property type="entry name" value="Diverse_CBS-Domain"/>
</dbReference>
<evidence type="ECO:0000256" key="2">
    <source>
        <dbReference type="PROSITE-ProRule" id="PRU00703"/>
    </source>
</evidence>
<organism evidence="4 5">
    <name type="scientific">Thermoanaerobaculum aquaticum</name>
    <dbReference type="NCBI Taxonomy" id="1312852"/>
    <lineage>
        <taxon>Bacteria</taxon>
        <taxon>Pseudomonadati</taxon>
        <taxon>Acidobacteriota</taxon>
        <taxon>Thermoanaerobaculia</taxon>
        <taxon>Thermoanaerobaculales</taxon>
        <taxon>Thermoanaerobaculaceae</taxon>
        <taxon>Thermoanaerobaculum</taxon>
    </lineage>
</organism>
<dbReference type="CDD" id="cd04584">
    <property type="entry name" value="CBS_pair_AcuB_like"/>
    <property type="match status" value="1"/>
</dbReference>